<dbReference type="InterPro" id="IPR044294">
    <property type="entry name" value="Lipase-like"/>
</dbReference>
<protein>
    <recommendedName>
        <fullName evidence="2">DUF676 domain-containing protein</fullName>
    </recommendedName>
</protein>
<dbReference type="InterPro" id="IPR007751">
    <property type="entry name" value="DUF676_lipase-like"/>
</dbReference>
<proteinExistence type="predicted"/>
<comment type="caution">
    <text evidence="3">The sequence shown here is derived from an EMBL/GenBank/DDBJ whole genome shotgun (WGS) entry which is preliminary data.</text>
</comment>
<dbReference type="EMBL" id="CAMPGE010023958">
    <property type="protein sequence ID" value="CAI2381830.1"/>
    <property type="molecule type" value="Genomic_DNA"/>
</dbReference>
<feature type="coiled-coil region" evidence="1">
    <location>
        <begin position="570"/>
        <end position="597"/>
    </location>
</feature>
<feature type="domain" description="DUF676" evidence="2">
    <location>
        <begin position="695"/>
        <end position="884"/>
    </location>
</feature>
<dbReference type="Proteomes" id="UP001295684">
    <property type="component" value="Unassembled WGS sequence"/>
</dbReference>
<reference evidence="3" key="1">
    <citation type="submission" date="2023-07" db="EMBL/GenBank/DDBJ databases">
        <authorList>
            <consortium name="AG Swart"/>
            <person name="Singh M."/>
            <person name="Singh A."/>
            <person name="Seah K."/>
            <person name="Emmerich C."/>
        </authorList>
    </citation>
    <scope>NUCLEOTIDE SEQUENCE</scope>
    <source>
        <strain evidence="3">DP1</strain>
    </source>
</reference>
<accession>A0AAD2D6Q7</accession>
<dbReference type="AlphaFoldDB" id="A0AAD2D6Q7"/>
<dbReference type="Pfam" id="PF05057">
    <property type="entry name" value="DUF676"/>
    <property type="match status" value="1"/>
</dbReference>
<keyword evidence="1" id="KW-0175">Coiled coil</keyword>
<dbReference type="PANTHER" id="PTHR12482">
    <property type="entry name" value="LIPASE ROG1-RELATED-RELATED"/>
    <property type="match status" value="1"/>
</dbReference>
<evidence type="ECO:0000313" key="4">
    <source>
        <dbReference type="Proteomes" id="UP001295684"/>
    </source>
</evidence>
<keyword evidence="4" id="KW-1185">Reference proteome</keyword>
<dbReference type="InterPro" id="IPR029058">
    <property type="entry name" value="AB_hydrolase_fold"/>
</dbReference>
<gene>
    <name evidence="3" type="ORF">ECRASSUSDP1_LOCUS23296</name>
</gene>
<dbReference type="Gene3D" id="3.40.50.1820">
    <property type="entry name" value="alpha/beta hydrolase"/>
    <property type="match status" value="1"/>
</dbReference>
<evidence type="ECO:0000313" key="3">
    <source>
        <dbReference type="EMBL" id="CAI2381830.1"/>
    </source>
</evidence>
<sequence>MPIKATWDIKIQCLKFRNTVFASSCRQYILLGIYRKQNKEKVYIDPYDCGISRMMYSDSDSDSDISEESLESYDEKNEVCKSPKIFAQYNCVRSSLIKLRSNSLNLPLKDYALFQVDIDIDENKLEQGISSEALFKSTQEELYIEIALYAGGLNESQDRSSLFTNEELKNEDGGSKKEYYESKSIHKIKTIELKISDLYECKFEYFSIAFYDCNFCQLEGFVTSSLINYKFIAPKNSQLDKTFDMRSLPLKKHESERKTMKNYKSFKGLDTSSEVEITLDAVNKNLASGRDTLLRSFSKLLFGHSSNITAKEVAKISRDIFLPLKKSYHACNDVIMLMWSRFPEISEFPELKISNLTEEPIKEKELDDEISQDIFEQDDEVIRESPREIDFNFLQRELNPCFIPEMRKFPSFKIPENSHDESDERLKPIPPELSEIIYSEHSEDLISQEMSKKYIAPVNGEVNFKLDQSRKKLDFDFDSEGSKEDLSESKENLEFSPVVFPRKIHNIDAQMKSSASRVVFTKIKSKDSLHNEVDIKEESSTFRRDSRNSFSNFLGFQSIQKPHRVAYLILKELSRVRAQIQKSYEKLYDQIEDQESQFFYFLKGLYLKTTYVKQSKSNKIWYSTECKDSNLGLLHKRPIARMNRRIVSLIRENLKAIKSPMPLIPLEELDLANYPIFIENVYKLPKPIANTPYERKKIHIFILVHGLGGSYICMIPLMSEIRRVVPNSDFLLPKCMGEEKSKKSIDELAIELVKEIRKFIKRNYSMDEIGQISFLCHSLGGIVSRAAIPELVEYNNFFYSFVTFGSPHLGIMNSQKHIKVGIWLTQVFLKIDCITQLNMRDSSNFEDTFLYKLSKNRALKDFEYIYFFCSPQDSFVPYSSARCQVFKDDISLKHTPKLLSMAQNILEPVKKCVVRVDIDFLVEASLDSLIGRKAHTNFIYDPLFIKFFVRRYHNIFGLDFTR</sequence>
<name>A0AAD2D6Q7_EUPCR</name>
<dbReference type="PANTHER" id="PTHR12482:SF5">
    <property type="entry name" value="DUF676 DOMAIN-CONTAINING PROTEIN"/>
    <property type="match status" value="1"/>
</dbReference>
<evidence type="ECO:0000259" key="2">
    <source>
        <dbReference type="Pfam" id="PF05057"/>
    </source>
</evidence>
<dbReference type="SUPFAM" id="SSF53474">
    <property type="entry name" value="alpha/beta-Hydrolases"/>
    <property type="match status" value="1"/>
</dbReference>
<organism evidence="3 4">
    <name type="scientific">Euplotes crassus</name>
    <dbReference type="NCBI Taxonomy" id="5936"/>
    <lineage>
        <taxon>Eukaryota</taxon>
        <taxon>Sar</taxon>
        <taxon>Alveolata</taxon>
        <taxon>Ciliophora</taxon>
        <taxon>Intramacronucleata</taxon>
        <taxon>Spirotrichea</taxon>
        <taxon>Hypotrichia</taxon>
        <taxon>Euplotida</taxon>
        <taxon>Euplotidae</taxon>
        <taxon>Moneuplotes</taxon>
    </lineage>
</organism>
<evidence type="ECO:0000256" key="1">
    <source>
        <dbReference type="SAM" id="Coils"/>
    </source>
</evidence>